<feature type="domain" description="DUF732" evidence="1">
    <location>
        <begin position="36"/>
        <end position="105"/>
    </location>
</feature>
<dbReference type="Proteomes" id="UP001236585">
    <property type="component" value="Chromosome"/>
</dbReference>
<dbReference type="EMBL" id="CP126981">
    <property type="protein sequence ID" value="WIM86866.1"/>
    <property type="molecule type" value="Genomic_DNA"/>
</dbReference>
<evidence type="ECO:0000313" key="2">
    <source>
        <dbReference type="EMBL" id="WIM86866.1"/>
    </source>
</evidence>
<dbReference type="Pfam" id="PF05305">
    <property type="entry name" value="DUF732"/>
    <property type="match status" value="1"/>
</dbReference>
<gene>
    <name evidence="2" type="ORF">PT015_18560</name>
</gene>
<proteinExistence type="predicted"/>
<evidence type="ECO:0000313" key="3">
    <source>
        <dbReference type="Proteomes" id="UP001236585"/>
    </source>
</evidence>
<protein>
    <submittedName>
        <fullName evidence="2">DUF732 domain-containing protein</fullName>
    </submittedName>
</protein>
<evidence type="ECO:0000259" key="1">
    <source>
        <dbReference type="Pfam" id="PF05305"/>
    </source>
</evidence>
<name>A0ABY8VU85_9MYCO</name>
<reference evidence="2 3" key="1">
    <citation type="journal article" date="2023" name="Microbiol. Resour. Announc.">
        <title>Complete Genome Sequence of Mycobacterium wuenschmanii, a novel Nontuberculous Mycobacterium Isolated from a captive population of Amazon Milk Frogs.</title>
        <authorList>
            <person name="Hicks J."/>
            <person name="Zeineldin M."/>
            <person name="Ward H."/>
            <person name="Wuenschmann A."/>
            <person name="Camp P."/>
            <person name="Farrell D."/>
            <person name="Lehman K."/>
            <person name="Thacker T."/>
            <person name="Cuthbert E."/>
        </authorList>
    </citation>
    <scope>NUCLEOTIDE SEQUENCE [LARGE SCALE GENOMIC DNA]</scope>
    <source>
        <strain evidence="2 3">Wuenschmanii</strain>
    </source>
</reference>
<dbReference type="RefSeq" id="WP_285186394.1">
    <property type="nucleotide sequence ID" value="NZ_CP126981.1"/>
</dbReference>
<keyword evidence="3" id="KW-1185">Reference proteome</keyword>
<organism evidence="2 3">
    <name type="scientific">Candidatus Mycobacterium wuenschmannii</name>
    <dbReference type="NCBI Taxonomy" id="3027808"/>
    <lineage>
        <taxon>Bacteria</taxon>
        <taxon>Bacillati</taxon>
        <taxon>Actinomycetota</taxon>
        <taxon>Actinomycetes</taxon>
        <taxon>Mycobacteriales</taxon>
        <taxon>Mycobacteriaceae</taxon>
        <taxon>Mycobacterium</taxon>
    </lineage>
</organism>
<accession>A0ABY8VU85</accession>
<sequence>MTRAGISAGRALAGLAVLTGALLGPLVADVRADPLDDRFLAALQSRGINYKSAEAAIDAAHQVCTELGRGRTKDDVAQEVIDRSGLDPYHAGYFVGAAVGAYCPQFAG</sequence>
<dbReference type="InterPro" id="IPR007969">
    <property type="entry name" value="DUF732"/>
</dbReference>